<accession>A0A077RVN5</accession>
<sequence>MGKKTQFRHGDEPPTRASSGGGAPAPPSYSRQDSEGRAVATKTAKVVDIDGSMAQFAAPVTAREALDSVQEHRPSASVFLCSSDELRFDVPARALAAEEALQPGWLYFVLPMSTLRRSLSGLEMAALAARASSALAVASGVASSPRRRNGAGVPGTNGKRRKAAARASPAGQGRARQPGWASDRRTAGARASTASWRELRPNDADGATAPAAAHRREAGSQENEARQVPSILEIFATRSTTGVKLHPASTNIHARWMTIVGETP</sequence>
<organism evidence="2">
    <name type="scientific">Triticum aestivum</name>
    <name type="common">Wheat</name>
    <dbReference type="NCBI Taxonomy" id="4565"/>
    <lineage>
        <taxon>Eukaryota</taxon>
        <taxon>Viridiplantae</taxon>
        <taxon>Streptophyta</taxon>
        <taxon>Embryophyta</taxon>
        <taxon>Tracheophyta</taxon>
        <taxon>Spermatophyta</taxon>
        <taxon>Magnoliopsida</taxon>
        <taxon>Liliopsida</taxon>
        <taxon>Poales</taxon>
        <taxon>Poaceae</taxon>
        <taxon>BOP clade</taxon>
        <taxon>Pooideae</taxon>
        <taxon>Triticodae</taxon>
        <taxon>Triticeae</taxon>
        <taxon>Triticinae</taxon>
        <taxon>Triticum</taxon>
    </lineage>
</organism>
<feature type="region of interest" description="Disordered" evidence="1">
    <location>
        <begin position="138"/>
        <end position="226"/>
    </location>
</feature>
<dbReference type="PANTHER" id="PTHR33052">
    <property type="entry name" value="DUF4228 DOMAIN PROTEIN-RELATED"/>
    <property type="match status" value="1"/>
</dbReference>
<feature type="region of interest" description="Disordered" evidence="1">
    <location>
        <begin position="1"/>
        <end position="42"/>
    </location>
</feature>
<gene>
    <name evidence="2" type="ORF">TRAES_3BF024700030CFD_c1</name>
</gene>
<dbReference type="InterPro" id="IPR025322">
    <property type="entry name" value="PADRE_dom"/>
</dbReference>
<name>A0A077RVN5_WHEAT</name>
<evidence type="ECO:0000313" key="2">
    <source>
        <dbReference type="EMBL" id="CDM81013.1"/>
    </source>
</evidence>
<evidence type="ECO:0000256" key="1">
    <source>
        <dbReference type="SAM" id="MobiDB-lite"/>
    </source>
</evidence>
<reference evidence="2" key="1">
    <citation type="journal article" date="2014" name="Science">
        <title>Structural and functional partitioning of bread wheat chromosome 3B.</title>
        <authorList>
            <person name="Choulet F."/>
            <person name="Alberti A."/>
            <person name="Theil S."/>
            <person name="Glover N."/>
            <person name="Barbe V."/>
            <person name="Daron J."/>
            <person name="Pingault L."/>
            <person name="Sourdille P."/>
            <person name="Couloux A."/>
            <person name="Paux E."/>
            <person name="Leroy P."/>
            <person name="Mangenot S."/>
            <person name="Guilhot N."/>
            <person name="Le Gouis J."/>
            <person name="Balfourier F."/>
            <person name="Alaux M."/>
            <person name="Jamilloux V."/>
            <person name="Poulain J."/>
            <person name="Durand C."/>
            <person name="Bellec A."/>
            <person name="Gaspin C."/>
            <person name="Safar J."/>
            <person name="Dolezel J."/>
            <person name="Rogers J."/>
            <person name="Vandepoele K."/>
            <person name="Aury J.M."/>
            <person name="Mayer K."/>
            <person name="Berges H."/>
            <person name="Quesneville H."/>
            <person name="Wincker P."/>
            <person name="Feuillet C."/>
        </authorList>
    </citation>
    <scope>NUCLEOTIDE SEQUENCE</scope>
</reference>
<dbReference type="Pfam" id="PF14009">
    <property type="entry name" value="PADRE"/>
    <property type="match status" value="1"/>
</dbReference>
<proteinExistence type="predicted"/>
<dbReference type="ExpressionAtlas" id="A0A077RVN5">
    <property type="expression patterns" value="baseline and differential"/>
</dbReference>
<protein>
    <submittedName>
        <fullName evidence="2">Uncharacterized protein</fullName>
    </submittedName>
</protein>
<dbReference type="HOGENOM" id="CLU_1055294_0_0_1"/>
<dbReference type="AlphaFoldDB" id="A0A077RVN5"/>
<feature type="compositionally biased region" description="Low complexity" evidence="1">
    <location>
        <begin position="165"/>
        <end position="177"/>
    </location>
</feature>
<feature type="compositionally biased region" description="Basic and acidic residues" evidence="1">
    <location>
        <begin position="214"/>
        <end position="225"/>
    </location>
</feature>
<dbReference type="EMBL" id="HG670306">
    <property type="protein sequence ID" value="CDM81013.1"/>
    <property type="molecule type" value="Genomic_DNA"/>
</dbReference>